<feature type="domain" description="DUF4874" evidence="2">
    <location>
        <begin position="33"/>
        <end position="228"/>
    </location>
</feature>
<evidence type="ECO:0000313" key="4">
    <source>
        <dbReference type="Proteomes" id="UP000290848"/>
    </source>
</evidence>
<protein>
    <submittedName>
        <fullName evidence="3">DUF4832 domain-containing protein</fullName>
    </submittedName>
</protein>
<name>A0A4Q0M799_9SPHI</name>
<dbReference type="Pfam" id="PF16173">
    <property type="entry name" value="DUF4874"/>
    <property type="match status" value="1"/>
</dbReference>
<dbReference type="InterPro" id="IPR032267">
    <property type="entry name" value="DUF4832"/>
</dbReference>
<dbReference type="Pfam" id="PF16116">
    <property type="entry name" value="DUF4832"/>
    <property type="match status" value="1"/>
</dbReference>
<dbReference type="AlphaFoldDB" id="A0A4Q0M799"/>
<reference evidence="3 4" key="1">
    <citation type="submission" date="2018-12" db="EMBL/GenBank/DDBJ databases">
        <title>The Draft Genome Sequence of the Soil Bacterium Pedobacter tournemirensis R1.</title>
        <authorList>
            <person name="He J."/>
        </authorList>
    </citation>
    <scope>NUCLEOTIDE SEQUENCE [LARGE SCALE GENOMIC DNA]</scope>
    <source>
        <strain evidence="3 4">R1</strain>
    </source>
</reference>
<feature type="domain" description="DUF4832" evidence="1">
    <location>
        <begin position="259"/>
        <end position="480"/>
    </location>
</feature>
<proteinExistence type="predicted"/>
<sequence length="500" mass="55705">MSFGYGCREKEDSLVDISKVNVTYTESEEDFPNPERGFYRYSETSASNFVTLDASSIKGYRNLQSIENANYQVLSTLLFRYYILDNVKNAAIPAAVLNGIKADMQAIRTAGLKVIPRFVYTVTSNAGNCPEGGICPPYGDASKAVVLNHIAQLKPVLRENADVIACVQLGFIGIWGENYYSDYFGDPSPNGNQQNVLTNQNWQDRIDVLKALLDAVPADRMVQVRYPQFKQRFAYGVHSLISSAALSEQEAFTATDKSRIGYHNDCFLSGSNDVGTFEDYGNNLSPRSSDAAVVNTLRDYMMNDSRFVVVGGETCSDGYSPQNDCEPAGKAQEEFAAMHYSYINAHYNNTVNNDWQDGGCMDNIKRNLGYRLVLESAVLPDNAVRKTEMNITLNIRNKGYAAPYNPRPVQVLLRSKSSGEVITLPFDTDIRRWYSGAIMLQGKLRITGDITPGDYELLLNLPDAYSSLAGKPEYSIRLANKDVWEETTGYNKLNHVVQVK</sequence>
<evidence type="ECO:0000313" key="3">
    <source>
        <dbReference type="EMBL" id="RXF68947.1"/>
    </source>
</evidence>
<gene>
    <name evidence="3" type="ORF">EKH83_13770</name>
</gene>
<organism evidence="3 4">
    <name type="scientific">Arcticibacter tournemirensis</name>
    <dbReference type="NCBI Taxonomy" id="699437"/>
    <lineage>
        <taxon>Bacteria</taxon>
        <taxon>Pseudomonadati</taxon>
        <taxon>Bacteroidota</taxon>
        <taxon>Sphingobacteriia</taxon>
        <taxon>Sphingobacteriales</taxon>
        <taxon>Sphingobacteriaceae</taxon>
        <taxon>Arcticibacter</taxon>
    </lineage>
</organism>
<evidence type="ECO:0000259" key="1">
    <source>
        <dbReference type="Pfam" id="PF16116"/>
    </source>
</evidence>
<comment type="caution">
    <text evidence="3">The sequence shown here is derived from an EMBL/GenBank/DDBJ whole genome shotgun (WGS) entry which is preliminary data.</text>
</comment>
<dbReference type="InterPro" id="IPR032379">
    <property type="entry name" value="DUF4874"/>
</dbReference>
<evidence type="ECO:0000259" key="2">
    <source>
        <dbReference type="Pfam" id="PF16173"/>
    </source>
</evidence>
<dbReference type="Proteomes" id="UP000290848">
    <property type="component" value="Unassembled WGS sequence"/>
</dbReference>
<accession>A0A4Q0M799</accession>
<dbReference type="EMBL" id="RXOC01000009">
    <property type="protein sequence ID" value="RXF68947.1"/>
    <property type="molecule type" value="Genomic_DNA"/>
</dbReference>